<accession>A0ABQ0A402</accession>
<keyword evidence="3" id="KW-1185">Reference proteome</keyword>
<evidence type="ECO:0000256" key="1">
    <source>
        <dbReference type="SAM" id="MobiDB-lite"/>
    </source>
</evidence>
<comment type="caution">
    <text evidence="2">The sequence shown here is derived from an EMBL/GenBank/DDBJ whole genome shotgun (WGS) entry which is preliminary data.</text>
</comment>
<sequence length="83" mass="9503">MHFGQPPKIRVSLTDETQPHNDIEQDKDDYATLPMYSRQDNYVGRSNRVTFKLPKSAIGKLKSETIPCCGRTQHYYCARAARG</sequence>
<dbReference type="Proteomes" id="UP001465153">
    <property type="component" value="Unassembled WGS sequence"/>
</dbReference>
<evidence type="ECO:0000313" key="2">
    <source>
        <dbReference type="EMBL" id="GAA6166377.1"/>
    </source>
</evidence>
<name>A0ABQ0A402_9GAMM</name>
<reference evidence="2 3" key="1">
    <citation type="submission" date="2024-04" db="EMBL/GenBank/DDBJ databases">
        <title>Draft genome sequence of Sessilibacter corallicola NBRC 116591.</title>
        <authorList>
            <person name="Miyakawa T."/>
            <person name="Kusuya Y."/>
            <person name="Miura T."/>
        </authorList>
    </citation>
    <scope>NUCLEOTIDE SEQUENCE [LARGE SCALE GENOMIC DNA]</scope>
    <source>
        <strain evidence="2 3">KU-00831-HH</strain>
    </source>
</reference>
<gene>
    <name evidence="2" type="ORF">NBRC116591_01870</name>
</gene>
<organism evidence="2 3">
    <name type="scientific">Sessilibacter corallicola</name>
    <dbReference type="NCBI Taxonomy" id="2904075"/>
    <lineage>
        <taxon>Bacteria</taxon>
        <taxon>Pseudomonadati</taxon>
        <taxon>Pseudomonadota</taxon>
        <taxon>Gammaproteobacteria</taxon>
        <taxon>Cellvibrionales</taxon>
        <taxon>Cellvibrionaceae</taxon>
        <taxon>Sessilibacter</taxon>
    </lineage>
</organism>
<proteinExistence type="predicted"/>
<evidence type="ECO:0000313" key="3">
    <source>
        <dbReference type="Proteomes" id="UP001465153"/>
    </source>
</evidence>
<protein>
    <submittedName>
        <fullName evidence="2">Uncharacterized protein</fullName>
    </submittedName>
</protein>
<feature type="region of interest" description="Disordered" evidence="1">
    <location>
        <begin position="1"/>
        <end position="24"/>
    </location>
</feature>
<dbReference type="EMBL" id="BAABWN010000001">
    <property type="protein sequence ID" value="GAA6166377.1"/>
    <property type="molecule type" value="Genomic_DNA"/>
</dbReference>